<organism evidence="15 16">
    <name type="scientific">Bordetella genomosp. 10</name>
    <dbReference type="NCBI Taxonomy" id="1416804"/>
    <lineage>
        <taxon>Bacteria</taxon>
        <taxon>Pseudomonadati</taxon>
        <taxon>Pseudomonadota</taxon>
        <taxon>Betaproteobacteria</taxon>
        <taxon>Burkholderiales</taxon>
        <taxon>Alcaligenaceae</taxon>
        <taxon>Bordetella</taxon>
    </lineage>
</organism>
<keyword evidence="3" id="KW-1003">Cell membrane</keyword>
<dbReference type="InterPro" id="IPR001915">
    <property type="entry name" value="Peptidase_M48"/>
</dbReference>
<feature type="transmembrane region" description="Helical" evidence="13">
    <location>
        <begin position="29"/>
        <end position="52"/>
    </location>
</feature>
<keyword evidence="9 13" id="KW-1133">Transmembrane helix</keyword>
<reference evidence="16" key="1">
    <citation type="submission" date="2017-05" db="EMBL/GenBank/DDBJ databases">
        <title>Complete and WGS of Bordetella genogroups.</title>
        <authorList>
            <person name="Spilker T."/>
            <person name="Lipuma J."/>
        </authorList>
    </citation>
    <scope>NUCLEOTIDE SEQUENCE [LARGE SCALE GENOMIC DNA]</scope>
    <source>
        <strain evidence="16">AU16122</strain>
    </source>
</reference>
<comment type="caution">
    <text evidence="15">The sequence shown here is derived from an EMBL/GenBank/DDBJ whole genome shotgun (WGS) entry which is preliminary data.</text>
</comment>
<evidence type="ECO:0000256" key="9">
    <source>
        <dbReference type="ARBA" id="ARBA00022989"/>
    </source>
</evidence>
<dbReference type="Proteomes" id="UP000216020">
    <property type="component" value="Unassembled WGS sequence"/>
</dbReference>
<dbReference type="PANTHER" id="PTHR43221:SF1">
    <property type="entry name" value="PROTEASE HTPX"/>
    <property type="match status" value="1"/>
</dbReference>
<keyword evidence="5 13" id="KW-0812">Transmembrane</keyword>
<evidence type="ECO:0000259" key="14">
    <source>
        <dbReference type="Pfam" id="PF01435"/>
    </source>
</evidence>
<evidence type="ECO:0000256" key="11">
    <source>
        <dbReference type="ARBA" id="ARBA00023136"/>
    </source>
</evidence>
<dbReference type="GO" id="GO:0006508">
    <property type="term" value="P:proteolysis"/>
    <property type="evidence" value="ECO:0007669"/>
    <property type="project" value="UniProtKB-KW"/>
</dbReference>
<comment type="cofactor">
    <cofactor evidence="1">
        <name>Zn(2+)</name>
        <dbReference type="ChEBI" id="CHEBI:29105"/>
    </cofactor>
</comment>
<dbReference type="GO" id="GO:0046872">
    <property type="term" value="F:metal ion binding"/>
    <property type="evidence" value="ECO:0007669"/>
    <property type="project" value="UniProtKB-KW"/>
</dbReference>
<evidence type="ECO:0000256" key="8">
    <source>
        <dbReference type="ARBA" id="ARBA00022833"/>
    </source>
</evidence>
<keyword evidence="4" id="KW-0645">Protease</keyword>
<keyword evidence="8" id="KW-0862">Zinc</keyword>
<feature type="compositionally biased region" description="Pro residues" evidence="12">
    <location>
        <begin position="7"/>
        <end position="21"/>
    </location>
</feature>
<keyword evidence="16" id="KW-1185">Reference proteome</keyword>
<feature type="transmembrane region" description="Helical" evidence="13">
    <location>
        <begin position="80"/>
        <end position="97"/>
    </location>
</feature>
<evidence type="ECO:0000256" key="4">
    <source>
        <dbReference type="ARBA" id="ARBA00022670"/>
    </source>
</evidence>
<dbReference type="OrthoDB" id="9789270at2"/>
<proteinExistence type="predicted"/>
<evidence type="ECO:0000256" key="3">
    <source>
        <dbReference type="ARBA" id="ARBA00022475"/>
    </source>
</evidence>
<dbReference type="InterPro" id="IPR050083">
    <property type="entry name" value="HtpX_protease"/>
</dbReference>
<dbReference type="Pfam" id="PF01435">
    <property type="entry name" value="Peptidase_M48"/>
    <property type="match status" value="1"/>
</dbReference>
<dbReference type="PANTHER" id="PTHR43221">
    <property type="entry name" value="PROTEASE HTPX"/>
    <property type="match status" value="1"/>
</dbReference>
<keyword evidence="6" id="KW-0479">Metal-binding</keyword>
<evidence type="ECO:0000256" key="6">
    <source>
        <dbReference type="ARBA" id="ARBA00022723"/>
    </source>
</evidence>
<feature type="region of interest" description="Disordered" evidence="12">
    <location>
        <begin position="1"/>
        <end position="22"/>
    </location>
</feature>
<feature type="domain" description="Peptidase M48" evidence="14">
    <location>
        <begin position="120"/>
        <end position="384"/>
    </location>
</feature>
<accession>A0A261SJZ9</accession>
<keyword evidence="10" id="KW-0482">Metalloprotease</keyword>
<evidence type="ECO:0000256" key="1">
    <source>
        <dbReference type="ARBA" id="ARBA00001947"/>
    </source>
</evidence>
<dbReference type="Gene3D" id="3.30.2010.10">
    <property type="entry name" value="Metalloproteases ('zincins'), catalytic domain"/>
    <property type="match status" value="1"/>
</dbReference>
<evidence type="ECO:0000256" key="10">
    <source>
        <dbReference type="ARBA" id="ARBA00023049"/>
    </source>
</evidence>
<evidence type="ECO:0000256" key="2">
    <source>
        <dbReference type="ARBA" id="ARBA00004651"/>
    </source>
</evidence>
<evidence type="ECO:0000256" key="7">
    <source>
        <dbReference type="ARBA" id="ARBA00022801"/>
    </source>
</evidence>
<gene>
    <name evidence="15" type="ORF">CAL29_02780</name>
</gene>
<feature type="region of interest" description="Disordered" evidence="12">
    <location>
        <begin position="903"/>
        <end position="923"/>
    </location>
</feature>
<feature type="compositionally biased region" description="Gly residues" evidence="12">
    <location>
        <begin position="906"/>
        <end position="921"/>
    </location>
</feature>
<dbReference type="EMBL" id="NEVM01000001">
    <property type="protein sequence ID" value="OZI37361.1"/>
    <property type="molecule type" value="Genomic_DNA"/>
</dbReference>
<sequence length="1287" mass="140606">MSTLPDSLPPGFPATSSPPRPTSAYRNRAWIAVAGLLVFMVLYLGLAGWLVYTAYRLLGGAIASSGALAGPGESAGDNVIVGYAVGGCAAFLAAFMLKGLFFVKRGSVDDEYEVKADTQPELFAFLRAMADAAGAPRPHRVFLSSRVNASVSYDLSILNLLMPSRKNLEIGLGLVNVLTLGELRAVLAHEFGHFAQRSMAVGRWVYIAQQIAGHLVARRDRFDRFLQSISNSDFRIAWIGWLISLIVWAIRALVDSAFRVVVLMQRALSREMELNADLVAVHLTGSDALVHALHRLQAADDSWDRALRFAFNEKGDGHPPADIFAVQTRILSHMRRILNDRTYGVVDPVPAENPAAHRVFTAGLAQPPRMWLTHPLNHEREANAKANYVPSPVEEGSAWDLFRDVEALRLRLTEITLGPKDKDAVAPEAPDVTLRRLDEQFNREYLDSRYRGIYFGRSPVRHTADAGALFDPSASADPAVHASFYPASLTQDMEELRALELDVDQLCGLAEGDLKVEGGKIRHRGGEASLSELPSLLQSTQRNLDTVRARLRDHDYACRSWHLAAARNAGPEWAAYLEGVLRALHFADHAEADLRDANAAFHSRISVETVARRVSRGGRKRVLAAAKDLYATLQQTYAKATEVQLNPRLAAATGIEDFPKELGAFELTEPTAKNLGSWIDVIDGWVNSATGMLGALRSRSLDELLLTESRIAAHALQQAPLDAAETPPRVPRSYSTLLPGQERQRQTKLNWWSRFLIADGVFPSLLRLAVAGAIVAVVLGISMFLGNATLIIYNGLAQPVMVSVGDKLRVQVPAHGYVSHTMEPGAAYTVETRTLKGDVIESFNGDIDRRFSHVVYDVAGASPLVEWTAAYGNASQRPPVWHGAPRWSTISVDYFFRDPPNSVKTKGGGATRTALEGGGDGSPAELLRLVPSEEERATMLLAHARWDPPTNPHSMEWLIAAAGAPGFDEVLAQRLRLAPKDIMLNRLRQDTTTGAQREAVCKDLQQQAQANPADADAQYLAIRCMPESPAKDQAFFDGNKRWPQHAWFANAAGYLAAAKGDWATAQPRLLTGYLHLPMMQPAIGSELVRVMRASDHPDTFRIDEIVSNSRELSTLRVLETGQGLAQRPDLQAFSALAQGRLEVAVGLAHQKPATEARILRLVGASDGASQAAVDRALALPGGEGLDEDTIWTSIALAARAKRDYAPLLAQVPDALQRYKPAMVQFLEALQQKRPAAVAEQSLNGLPPAMRGQAYAMATVLLGKDTPPAWRRGAMTLLFAPEHPYFKS</sequence>
<evidence type="ECO:0000256" key="5">
    <source>
        <dbReference type="ARBA" id="ARBA00022692"/>
    </source>
</evidence>
<keyword evidence="7" id="KW-0378">Hydrolase</keyword>
<evidence type="ECO:0000313" key="15">
    <source>
        <dbReference type="EMBL" id="OZI37361.1"/>
    </source>
</evidence>
<dbReference type="CDD" id="cd07328">
    <property type="entry name" value="M48_Ste24p_like"/>
    <property type="match status" value="1"/>
</dbReference>
<evidence type="ECO:0000256" key="12">
    <source>
        <dbReference type="SAM" id="MobiDB-lite"/>
    </source>
</evidence>
<name>A0A261SJZ9_9BORD</name>
<evidence type="ECO:0000256" key="13">
    <source>
        <dbReference type="SAM" id="Phobius"/>
    </source>
</evidence>
<dbReference type="GO" id="GO:0004222">
    <property type="term" value="F:metalloendopeptidase activity"/>
    <property type="evidence" value="ECO:0007669"/>
    <property type="project" value="InterPro"/>
</dbReference>
<protein>
    <recommendedName>
        <fullName evidence="14">Peptidase M48 domain-containing protein</fullName>
    </recommendedName>
</protein>
<dbReference type="RefSeq" id="WP_094851466.1">
    <property type="nucleotide sequence ID" value="NZ_NEVM01000001.1"/>
</dbReference>
<dbReference type="GO" id="GO:0005886">
    <property type="term" value="C:plasma membrane"/>
    <property type="evidence" value="ECO:0007669"/>
    <property type="project" value="UniProtKB-SubCell"/>
</dbReference>
<comment type="subcellular location">
    <subcellularLocation>
        <location evidence="2">Cell membrane</location>
        <topology evidence="2">Multi-pass membrane protein</topology>
    </subcellularLocation>
</comment>
<feature type="transmembrane region" description="Helical" evidence="13">
    <location>
        <begin position="234"/>
        <end position="254"/>
    </location>
</feature>
<keyword evidence="11 13" id="KW-0472">Membrane</keyword>
<evidence type="ECO:0000313" key="16">
    <source>
        <dbReference type="Proteomes" id="UP000216020"/>
    </source>
</evidence>